<protein>
    <recommendedName>
        <fullName evidence="4">Glycosyltransferase</fullName>
    </recommendedName>
</protein>
<organism evidence="2 3">
    <name type="scientific">Riccia fluitans</name>
    <dbReference type="NCBI Taxonomy" id="41844"/>
    <lineage>
        <taxon>Eukaryota</taxon>
        <taxon>Viridiplantae</taxon>
        <taxon>Streptophyta</taxon>
        <taxon>Embryophyta</taxon>
        <taxon>Marchantiophyta</taxon>
        <taxon>Marchantiopsida</taxon>
        <taxon>Marchantiidae</taxon>
        <taxon>Marchantiales</taxon>
        <taxon>Ricciaceae</taxon>
        <taxon>Riccia</taxon>
    </lineage>
</organism>
<dbReference type="CDD" id="cd03784">
    <property type="entry name" value="GT1_Gtf-like"/>
    <property type="match status" value="1"/>
</dbReference>
<dbReference type="Gene3D" id="3.40.50.2000">
    <property type="entry name" value="Glycogen Phosphorylase B"/>
    <property type="match status" value="2"/>
</dbReference>
<gene>
    <name evidence="2" type="ORF">R1flu_028925</name>
</gene>
<dbReference type="AlphaFoldDB" id="A0ABD1XN34"/>
<evidence type="ECO:0000313" key="2">
    <source>
        <dbReference type="EMBL" id="KAL2610352.1"/>
    </source>
</evidence>
<proteinExistence type="predicted"/>
<dbReference type="Proteomes" id="UP001605036">
    <property type="component" value="Unassembled WGS sequence"/>
</dbReference>
<dbReference type="PANTHER" id="PTHR48045:SF31">
    <property type="entry name" value="UDP-GLYCOSYLTRANSFERASE 76B1-LIKE"/>
    <property type="match status" value="1"/>
</dbReference>
<dbReference type="SUPFAM" id="SSF53756">
    <property type="entry name" value="UDP-Glycosyltransferase/glycogen phosphorylase"/>
    <property type="match status" value="1"/>
</dbReference>
<dbReference type="FunFam" id="3.40.50.2000:FF:000060">
    <property type="entry name" value="Glycosyltransferase"/>
    <property type="match status" value="1"/>
</dbReference>
<dbReference type="InterPro" id="IPR002213">
    <property type="entry name" value="UDP_glucos_trans"/>
</dbReference>
<dbReference type="EMBL" id="JBHFFA010000008">
    <property type="protein sequence ID" value="KAL2610352.1"/>
    <property type="molecule type" value="Genomic_DNA"/>
</dbReference>
<sequence>MGQPADSNGSSTKYTNVWVIAVPFYSHLCRASELAESLAKHGLTVTLLGAKHDVQRFISSRSRTVSSWKRQALDLQLQPLGSPELAAVTGGDGRSGAFAPTVRAYMQILEETLKNNDDMERISMPTFVIAETVLFGLMELFAAAHLDVPVCCFLTFSPSFMASIIHISEVQSLGVMKPPVFPLDKQTQEKHISLPGYRSMRLADVSGAMFKTHPQHALAEMSTQLVRNSEHVILHGFKELETRGCHELENLLKSHAAASNNRKVPQVWPIGPLFPLDPLGPETEELRRAEDENLKVCLQFLDSQAPSSVVYVAFGVEIGLSQEQILELVYGLERSKQPFLCVLHSPEKSVSSGVQDPLSIIPSDCRERTGSRSLFVEWAPQREILSHPSTGAFMSHCGYGSVLEASSFGVPILAWPWQYDQFMDCRLVVDELQTGVEVCPGLVARKLVHSEYVTKAIDTLFRSTIGFVVRENALKMKERAIQSVSENGSSTRNMQALVKIIKAAS</sequence>
<keyword evidence="1" id="KW-0808">Transferase</keyword>
<evidence type="ECO:0000256" key="1">
    <source>
        <dbReference type="ARBA" id="ARBA00022679"/>
    </source>
</evidence>
<comment type="caution">
    <text evidence="2">The sequence shown here is derived from an EMBL/GenBank/DDBJ whole genome shotgun (WGS) entry which is preliminary data.</text>
</comment>
<dbReference type="Pfam" id="PF00201">
    <property type="entry name" value="UDPGT"/>
    <property type="match status" value="1"/>
</dbReference>
<evidence type="ECO:0000313" key="3">
    <source>
        <dbReference type="Proteomes" id="UP001605036"/>
    </source>
</evidence>
<keyword evidence="3" id="KW-1185">Reference proteome</keyword>
<reference evidence="2 3" key="1">
    <citation type="submission" date="2024-09" db="EMBL/GenBank/DDBJ databases">
        <title>Chromosome-scale assembly of Riccia fluitans.</title>
        <authorList>
            <person name="Paukszto L."/>
            <person name="Sawicki J."/>
            <person name="Karawczyk K."/>
            <person name="Piernik-Szablinska J."/>
            <person name="Szczecinska M."/>
            <person name="Mazdziarz M."/>
        </authorList>
    </citation>
    <scope>NUCLEOTIDE SEQUENCE [LARGE SCALE GENOMIC DNA]</scope>
    <source>
        <strain evidence="2">Rf_01</strain>
        <tissue evidence="2">Aerial parts of the thallus</tissue>
    </source>
</reference>
<dbReference type="GO" id="GO:0016740">
    <property type="term" value="F:transferase activity"/>
    <property type="evidence" value="ECO:0007669"/>
    <property type="project" value="UniProtKB-KW"/>
</dbReference>
<name>A0ABD1XN34_9MARC</name>
<dbReference type="PANTHER" id="PTHR48045">
    <property type="entry name" value="UDP-GLYCOSYLTRANSFERASE 72B1"/>
    <property type="match status" value="1"/>
</dbReference>
<evidence type="ECO:0008006" key="4">
    <source>
        <dbReference type="Google" id="ProtNLM"/>
    </source>
</evidence>
<accession>A0ABD1XN34</accession>